<evidence type="ECO:0000313" key="1">
    <source>
        <dbReference type="EMBL" id="KAL0455443.1"/>
    </source>
</evidence>
<reference evidence="1" key="2">
    <citation type="journal article" date="2024" name="Plant">
        <title>Genomic evolution and insights into agronomic trait innovations of Sesamum species.</title>
        <authorList>
            <person name="Miao H."/>
            <person name="Wang L."/>
            <person name="Qu L."/>
            <person name="Liu H."/>
            <person name="Sun Y."/>
            <person name="Le M."/>
            <person name="Wang Q."/>
            <person name="Wei S."/>
            <person name="Zheng Y."/>
            <person name="Lin W."/>
            <person name="Duan Y."/>
            <person name="Cao H."/>
            <person name="Xiong S."/>
            <person name="Wang X."/>
            <person name="Wei L."/>
            <person name="Li C."/>
            <person name="Ma Q."/>
            <person name="Ju M."/>
            <person name="Zhao R."/>
            <person name="Li G."/>
            <person name="Mu C."/>
            <person name="Tian Q."/>
            <person name="Mei H."/>
            <person name="Zhang T."/>
            <person name="Gao T."/>
            <person name="Zhang H."/>
        </authorList>
    </citation>
    <scope>NUCLEOTIDE SEQUENCE</scope>
    <source>
        <strain evidence="1">KEN1</strain>
    </source>
</reference>
<name>A0AAW2XMT3_9LAMI</name>
<protein>
    <recommendedName>
        <fullName evidence="2">Reverse transcriptase zinc-binding domain-containing protein</fullName>
    </recommendedName>
</protein>
<dbReference type="AlphaFoldDB" id="A0AAW2XMT3"/>
<evidence type="ECO:0008006" key="2">
    <source>
        <dbReference type="Google" id="ProtNLM"/>
    </source>
</evidence>
<dbReference type="EMBL" id="JACGWN010000003">
    <property type="protein sequence ID" value="KAL0455443.1"/>
    <property type="molecule type" value="Genomic_DNA"/>
</dbReference>
<accession>A0AAW2XMT3</accession>
<proteinExistence type="predicted"/>
<comment type="caution">
    <text evidence="1">The sequence shown here is derived from an EMBL/GenBank/DDBJ whole genome shotgun (WGS) entry which is preliminary data.</text>
</comment>
<reference evidence="1" key="1">
    <citation type="submission" date="2020-06" db="EMBL/GenBank/DDBJ databases">
        <authorList>
            <person name="Li T."/>
            <person name="Hu X."/>
            <person name="Zhang T."/>
            <person name="Song X."/>
            <person name="Zhang H."/>
            <person name="Dai N."/>
            <person name="Sheng W."/>
            <person name="Hou X."/>
            <person name="Wei L."/>
        </authorList>
    </citation>
    <scope>NUCLEOTIDE SEQUENCE</scope>
    <source>
        <strain evidence="1">KEN1</strain>
        <tissue evidence="1">Leaf</tissue>
    </source>
</reference>
<sequence>MDKLCSHTRFSLWHDPWHHLGPLITRFPLGPNVTGTHNIAPLHSMIVDGCWHWPTILDIGYVEITHDLPTIHGGQDSITWNAGIGQFTNDVAYELFQPRGAKVGWSSLLLGPLKIPRNTFVLWLAILGRLSTMYINHGCTPQTIIVLRRGGYVETHQHLFFDCQYSYLCLTIIRRWVWFAWPYQDWRQGSLGLLAMEGQTCGPCGIQDLIGLSSLSYLARTQSKTVFE</sequence>
<organism evidence="1">
    <name type="scientific">Sesamum latifolium</name>
    <dbReference type="NCBI Taxonomy" id="2727402"/>
    <lineage>
        <taxon>Eukaryota</taxon>
        <taxon>Viridiplantae</taxon>
        <taxon>Streptophyta</taxon>
        <taxon>Embryophyta</taxon>
        <taxon>Tracheophyta</taxon>
        <taxon>Spermatophyta</taxon>
        <taxon>Magnoliopsida</taxon>
        <taxon>eudicotyledons</taxon>
        <taxon>Gunneridae</taxon>
        <taxon>Pentapetalae</taxon>
        <taxon>asterids</taxon>
        <taxon>lamiids</taxon>
        <taxon>Lamiales</taxon>
        <taxon>Pedaliaceae</taxon>
        <taxon>Sesamum</taxon>
    </lineage>
</organism>
<gene>
    <name evidence="1" type="ORF">Slati_0883500</name>
</gene>